<reference evidence="2 3" key="1">
    <citation type="submission" date="2015-05" db="EMBL/GenBank/DDBJ databases">
        <title>Whole genome sequence of Bacillus thuringiensis serovar tolworthi Pasteur Institute Standard strain.</title>
        <authorList>
            <person name="Kanda K."/>
            <person name="Nakashima K."/>
            <person name="Nagano Y."/>
        </authorList>
    </citation>
    <scope>NUCLEOTIDE SEQUENCE [LARGE SCALE GENOMIC DNA]</scope>
    <source>
        <strain evidence="2 3">Pasteur Institute Standard strain</strain>
        <plasmid evidence="3">pKK1 DNA</plasmid>
    </source>
</reference>
<name>A0A9W4A181_BACTO</name>
<keyword evidence="1" id="KW-0812">Transmembrane</keyword>
<accession>A0A9W4A181</accession>
<evidence type="ECO:0000256" key="1">
    <source>
        <dbReference type="SAM" id="Phobius"/>
    </source>
</evidence>
<feature type="transmembrane region" description="Helical" evidence="1">
    <location>
        <begin position="35"/>
        <end position="53"/>
    </location>
</feature>
<dbReference type="Proteomes" id="UP000055316">
    <property type="component" value="Plasmid pKK1"/>
</dbReference>
<organism evidence="2 3">
    <name type="scientific">Bacillus thuringiensis subsp. tolworthi</name>
    <dbReference type="NCBI Taxonomy" id="1442"/>
    <lineage>
        <taxon>Bacteria</taxon>
        <taxon>Bacillati</taxon>
        <taxon>Bacillota</taxon>
        <taxon>Bacilli</taxon>
        <taxon>Bacillales</taxon>
        <taxon>Bacillaceae</taxon>
        <taxon>Bacillus</taxon>
        <taxon>Bacillus cereus group</taxon>
    </lineage>
</organism>
<gene>
    <name evidence="2" type="ORF">KNN_06605</name>
</gene>
<geneLocation type="plasmid" evidence="3">
    <name>pKK1 DNA</name>
</geneLocation>
<keyword evidence="1" id="KW-1133">Transmembrane helix</keyword>
<dbReference type="EMBL" id="AP014865">
    <property type="protein sequence ID" value="BAR87338.1"/>
    <property type="molecule type" value="Genomic_DNA"/>
</dbReference>
<evidence type="ECO:0000313" key="2">
    <source>
        <dbReference type="EMBL" id="BAR87338.1"/>
    </source>
</evidence>
<protein>
    <submittedName>
        <fullName evidence="2">Uncharacterized protein</fullName>
    </submittedName>
</protein>
<dbReference type="AlphaFoldDB" id="A0A9W4A181"/>
<evidence type="ECO:0000313" key="3">
    <source>
        <dbReference type="Proteomes" id="UP000055316"/>
    </source>
</evidence>
<sequence>MTVQKEKVTRRIVCRKCKSDQLVGNKRVFNFKRMFLILFLMLAPLIAGLASISNSYKFSTSWYSHIYCWIYYAPRGNNNFIQWIYW</sequence>
<keyword evidence="1" id="KW-0472">Membrane</keyword>
<proteinExistence type="predicted"/>
<keyword evidence="2" id="KW-0614">Plasmid</keyword>